<dbReference type="GO" id="GO:0005884">
    <property type="term" value="C:actin filament"/>
    <property type="evidence" value="ECO:0007669"/>
    <property type="project" value="TreeGrafter"/>
</dbReference>
<dbReference type="AlphaFoldDB" id="A0A8C4XPN4"/>
<evidence type="ECO:0000313" key="17">
    <source>
        <dbReference type="Proteomes" id="UP000694562"/>
    </source>
</evidence>
<accession>A0A8C4XPN4</accession>
<proteinExistence type="predicted"/>
<dbReference type="FunFam" id="1.10.238.10:FF:000106">
    <property type="entry name" value="Allograft inflammatory factor 1"/>
    <property type="match status" value="1"/>
</dbReference>
<keyword evidence="11" id="KW-0206">Cytoskeleton</keyword>
<evidence type="ECO:0000313" key="16">
    <source>
        <dbReference type="Ensembl" id="ENSFTIP00000012480.1"/>
    </source>
</evidence>
<keyword evidence="8" id="KW-0106">Calcium</keyword>
<dbReference type="InterPro" id="IPR011992">
    <property type="entry name" value="EF-hand-dom_pair"/>
</dbReference>
<dbReference type="PANTHER" id="PTHR10356:SF5">
    <property type="entry name" value="ALLOGRAFT INFLAMMATORY FACTOR 1-LIKE"/>
    <property type="match status" value="1"/>
</dbReference>
<evidence type="ECO:0000256" key="12">
    <source>
        <dbReference type="ARBA" id="ARBA00023273"/>
    </source>
</evidence>
<evidence type="ECO:0000256" key="2">
    <source>
        <dbReference type="ARBA" id="ARBA00004599"/>
    </source>
</evidence>
<keyword evidence="3" id="KW-1003">Cell membrane</keyword>
<evidence type="ECO:0000256" key="3">
    <source>
        <dbReference type="ARBA" id="ARBA00022475"/>
    </source>
</evidence>
<evidence type="ECO:0000256" key="11">
    <source>
        <dbReference type="ARBA" id="ARBA00023212"/>
    </source>
</evidence>
<protein>
    <submittedName>
        <fullName evidence="16">Allograft inflammatory factor 1 like</fullName>
    </submittedName>
</protein>
<dbReference type="GO" id="GO:0005509">
    <property type="term" value="F:calcium ion binding"/>
    <property type="evidence" value="ECO:0007669"/>
    <property type="project" value="InterPro"/>
</dbReference>
<keyword evidence="7" id="KW-0677">Repeat</keyword>
<feature type="region of interest" description="Disordered" evidence="13">
    <location>
        <begin position="1"/>
        <end position="20"/>
    </location>
</feature>
<keyword evidence="17" id="KW-1185">Reference proteome</keyword>
<sequence>MAAPRRPSGGGLRRAPQDGRLEEINKEFLCDPKFSDEEDLEEKLAVFKEKYMEFDLNNQGEIDLMSVKRMMEKMGAPKTHLELKKMISEVTGGVSETISYQDFVNVMLGKRSAVLKLPPCVFQLGPWGLSGTLSSWTGPQVCKIRMAVSVEYELGSRRSWDSAVHVLVTVVILAPYTISGIQMLLSDLSVLFS</sequence>
<dbReference type="GO" id="GO:0032587">
    <property type="term" value="C:ruffle membrane"/>
    <property type="evidence" value="ECO:0007669"/>
    <property type="project" value="UniProtKB-SubCell"/>
</dbReference>
<dbReference type="GO" id="GO:0051017">
    <property type="term" value="P:actin filament bundle assembly"/>
    <property type="evidence" value="ECO:0007669"/>
    <property type="project" value="TreeGrafter"/>
</dbReference>
<dbReference type="PROSITE" id="PS50222">
    <property type="entry name" value="EF_HAND_2"/>
    <property type="match status" value="1"/>
</dbReference>
<keyword evidence="14" id="KW-0812">Transmembrane</keyword>
<reference evidence="16" key="2">
    <citation type="submission" date="2025-09" db="UniProtKB">
        <authorList>
            <consortium name="Ensembl"/>
        </authorList>
    </citation>
    <scope>IDENTIFICATION</scope>
</reference>
<dbReference type="SUPFAM" id="SSF47473">
    <property type="entry name" value="EF-hand"/>
    <property type="match status" value="1"/>
</dbReference>
<dbReference type="GO" id="GO:0097178">
    <property type="term" value="P:ruffle assembly"/>
    <property type="evidence" value="ECO:0007669"/>
    <property type="project" value="TreeGrafter"/>
</dbReference>
<dbReference type="OrthoDB" id="26525at2759"/>
<evidence type="ECO:0000256" key="10">
    <source>
        <dbReference type="ARBA" id="ARBA00023136"/>
    </source>
</evidence>
<evidence type="ECO:0000256" key="7">
    <source>
        <dbReference type="ARBA" id="ARBA00022737"/>
    </source>
</evidence>
<keyword evidence="14" id="KW-1133">Transmembrane helix</keyword>
<keyword evidence="5" id="KW-0597">Phosphoprotein</keyword>
<dbReference type="InterPro" id="IPR049025">
    <property type="entry name" value="AIF-1_EF_pair"/>
</dbReference>
<evidence type="ECO:0000256" key="4">
    <source>
        <dbReference type="ARBA" id="ARBA00022490"/>
    </source>
</evidence>
<evidence type="ECO:0000256" key="6">
    <source>
        <dbReference type="ARBA" id="ARBA00022723"/>
    </source>
</evidence>
<dbReference type="InterPro" id="IPR002048">
    <property type="entry name" value="EF_hand_dom"/>
</dbReference>
<evidence type="ECO:0000256" key="9">
    <source>
        <dbReference type="ARBA" id="ARBA00022990"/>
    </source>
</evidence>
<dbReference type="Gene3D" id="1.10.238.10">
    <property type="entry name" value="EF-hand"/>
    <property type="match status" value="1"/>
</dbReference>
<keyword evidence="4" id="KW-0963">Cytoplasm</keyword>
<evidence type="ECO:0000259" key="15">
    <source>
        <dbReference type="PROSITE" id="PS50222"/>
    </source>
</evidence>
<keyword evidence="12" id="KW-0966">Cell projection</keyword>
<feature type="domain" description="EF-hand" evidence="15">
    <location>
        <begin position="42"/>
        <end position="77"/>
    </location>
</feature>
<evidence type="ECO:0000256" key="13">
    <source>
        <dbReference type="SAM" id="MobiDB-lite"/>
    </source>
</evidence>
<reference evidence="16" key="1">
    <citation type="submission" date="2025-08" db="UniProtKB">
        <authorList>
            <consortium name="Ensembl"/>
        </authorList>
    </citation>
    <scope>IDENTIFICATION</scope>
</reference>
<evidence type="ECO:0000256" key="14">
    <source>
        <dbReference type="SAM" id="Phobius"/>
    </source>
</evidence>
<evidence type="ECO:0000256" key="8">
    <source>
        <dbReference type="ARBA" id="ARBA00022837"/>
    </source>
</evidence>
<keyword evidence="10 14" id="KW-0472">Membrane</keyword>
<dbReference type="Proteomes" id="UP000694562">
    <property type="component" value="Unplaced"/>
</dbReference>
<dbReference type="PANTHER" id="PTHR10356">
    <property type="entry name" value="ALLOGRAFT INFLAMMATORY FACTOR-1"/>
    <property type="match status" value="1"/>
</dbReference>
<dbReference type="Ensembl" id="ENSFTIT00000013017.1">
    <property type="protein sequence ID" value="ENSFTIP00000012480.1"/>
    <property type="gene ID" value="ENSFTIG00000008355.1"/>
</dbReference>
<organism evidence="16 17">
    <name type="scientific">Falco tinnunculus</name>
    <name type="common">Common kestrel</name>
    <dbReference type="NCBI Taxonomy" id="100819"/>
    <lineage>
        <taxon>Eukaryota</taxon>
        <taxon>Metazoa</taxon>
        <taxon>Chordata</taxon>
        <taxon>Craniata</taxon>
        <taxon>Vertebrata</taxon>
        <taxon>Euteleostomi</taxon>
        <taxon>Archelosauria</taxon>
        <taxon>Archosauria</taxon>
        <taxon>Dinosauria</taxon>
        <taxon>Saurischia</taxon>
        <taxon>Theropoda</taxon>
        <taxon>Coelurosauria</taxon>
        <taxon>Aves</taxon>
        <taxon>Neognathae</taxon>
        <taxon>Neoaves</taxon>
        <taxon>Telluraves</taxon>
        <taxon>Australaves</taxon>
        <taxon>Falconiformes</taxon>
        <taxon>Falconidae</taxon>
        <taxon>Falco</taxon>
    </lineage>
</organism>
<evidence type="ECO:0000256" key="1">
    <source>
        <dbReference type="ARBA" id="ARBA00004245"/>
    </source>
</evidence>
<comment type="subcellular location">
    <subcellularLocation>
        <location evidence="2">Cell projection</location>
        <location evidence="2">Ruffle membrane</location>
        <topology evidence="2">Peripheral membrane protein</topology>
        <orientation evidence="2">Cytoplasmic side</orientation>
    </subcellularLocation>
    <subcellularLocation>
        <location evidence="1">Cytoplasm</location>
        <location evidence="1">Cytoskeleton</location>
    </subcellularLocation>
</comment>
<dbReference type="GO" id="GO:0051015">
    <property type="term" value="F:actin filament binding"/>
    <property type="evidence" value="ECO:0007669"/>
    <property type="project" value="TreeGrafter"/>
</dbReference>
<name>A0A8C4XPN4_FALTI</name>
<dbReference type="InterPro" id="IPR042433">
    <property type="entry name" value="AIF1/AIF1L"/>
</dbReference>
<feature type="transmembrane region" description="Helical" evidence="14">
    <location>
        <begin position="163"/>
        <end position="185"/>
    </location>
</feature>
<keyword evidence="9" id="KW-0007">Acetylation</keyword>
<dbReference type="Pfam" id="PF21008">
    <property type="entry name" value="AIF-1"/>
    <property type="match status" value="1"/>
</dbReference>
<keyword evidence="6" id="KW-0479">Metal-binding</keyword>
<evidence type="ECO:0000256" key="5">
    <source>
        <dbReference type="ARBA" id="ARBA00022553"/>
    </source>
</evidence>